<keyword evidence="1" id="KW-0472">Membrane</keyword>
<evidence type="ECO:0000256" key="1">
    <source>
        <dbReference type="SAM" id="Phobius"/>
    </source>
</evidence>
<organism evidence="2 3">
    <name type="scientific">Salipaludibacillus agaradhaerens</name>
    <name type="common">Bacillus agaradhaerens</name>
    <dbReference type="NCBI Taxonomy" id="76935"/>
    <lineage>
        <taxon>Bacteria</taxon>
        <taxon>Bacillati</taxon>
        <taxon>Bacillota</taxon>
        <taxon>Bacilli</taxon>
        <taxon>Bacillales</taxon>
        <taxon>Bacillaceae</taxon>
    </lineage>
</organism>
<gene>
    <name evidence="2" type="ORF">HXA33_13215</name>
</gene>
<dbReference type="RefSeq" id="WP_257821896.1">
    <property type="nucleotide sequence ID" value="NZ_JABXYM010000001.1"/>
</dbReference>
<evidence type="ECO:0000313" key="3">
    <source>
        <dbReference type="Proteomes" id="UP001057753"/>
    </source>
</evidence>
<name>A0A9Q4B3K5_SALAG</name>
<feature type="transmembrane region" description="Helical" evidence="1">
    <location>
        <begin position="20"/>
        <end position="44"/>
    </location>
</feature>
<dbReference type="Proteomes" id="UP001057753">
    <property type="component" value="Unassembled WGS sequence"/>
</dbReference>
<proteinExistence type="predicted"/>
<accession>A0A9Q4B3K5</accession>
<keyword evidence="3" id="KW-1185">Reference proteome</keyword>
<keyword evidence="1" id="KW-0812">Transmembrane</keyword>
<feature type="transmembrane region" description="Helical" evidence="1">
    <location>
        <begin position="131"/>
        <end position="154"/>
    </location>
</feature>
<feature type="transmembrane region" description="Helical" evidence="1">
    <location>
        <begin position="56"/>
        <end position="73"/>
    </location>
</feature>
<dbReference type="EMBL" id="JABXYM010000001">
    <property type="protein sequence ID" value="MCR6097505.1"/>
    <property type="molecule type" value="Genomic_DNA"/>
</dbReference>
<feature type="transmembrane region" description="Helical" evidence="1">
    <location>
        <begin position="85"/>
        <end position="101"/>
    </location>
</feature>
<protein>
    <submittedName>
        <fullName evidence="2">Uncharacterized protein</fullName>
    </submittedName>
</protein>
<sequence length="164" mass="18289">MIELISGLLSDGSEEHTRALALLGFIILFGIGLIVIYILGGLGLRRLANREGFDNTWRAFVPFVNLFLWGQIIKGQSSKNWAESLPHLLVGAGVGVIIFNFIPFFGQFIIIASLVVIFYAAHLLYDTYTRYPFPLLLASIFSFGLGIPIIMFFIRNSDRSLSQS</sequence>
<keyword evidence="1" id="KW-1133">Transmembrane helix</keyword>
<comment type="caution">
    <text evidence="2">The sequence shown here is derived from an EMBL/GenBank/DDBJ whole genome shotgun (WGS) entry which is preliminary data.</text>
</comment>
<dbReference type="AlphaFoldDB" id="A0A9Q4B3K5"/>
<evidence type="ECO:0000313" key="2">
    <source>
        <dbReference type="EMBL" id="MCR6097505.1"/>
    </source>
</evidence>
<reference evidence="2" key="1">
    <citation type="submission" date="2020-06" db="EMBL/GenBank/DDBJ databases">
        <title>Insight into the genomes of haloalkaliphilic bacilli from Kenyan soda lakes.</title>
        <authorList>
            <person name="Mwirichia R."/>
            <person name="Villamizar G.C."/>
            <person name="Poehlein A."/>
            <person name="Mugweru J."/>
            <person name="Kipnyargis A."/>
            <person name="Kiplimo D."/>
            <person name="Orwa P."/>
            <person name="Daniel R."/>
        </authorList>
    </citation>
    <scope>NUCLEOTIDE SEQUENCE</scope>
    <source>
        <strain evidence="2">B1096_S55</strain>
    </source>
</reference>